<evidence type="ECO:0000313" key="2">
    <source>
        <dbReference type="EMBL" id="KAF9687472.1"/>
    </source>
</evidence>
<accession>A0A835N706</accession>
<organism evidence="2 3">
    <name type="scientific">Salix dunnii</name>
    <dbReference type="NCBI Taxonomy" id="1413687"/>
    <lineage>
        <taxon>Eukaryota</taxon>
        <taxon>Viridiplantae</taxon>
        <taxon>Streptophyta</taxon>
        <taxon>Embryophyta</taxon>
        <taxon>Tracheophyta</taxon>
        <taxon>Spermatophyta</taxon>
        <taxon>Magnoliopsida</taxon>
        <taxon>eudicotyledons</taxon>
        <taxon>Gunneridae</taxon>
        <taxon>Pentapetalae</taxon>
        <taxon>rosids</taxon>
        <taxon>fabids</taxon>
        <taxon>Malpighiales</taxon>
        <taxon>Salicaceae</taxon>
        <taxon>Saliceae</taxon>
        <taxon>Salix</taxon>
    </lineage>
</organism>
<keyword evidence="1" id="KW-0812">Transmembrane</keyword>
<name>A0A835N706_9ROSI</name>
<keyword evidence="1" id="KW-1133">Transmembrane helix</keyword>
<sequence length="156" mass="18190">MEMTWFNTALSTFEPCGLTLLLVFRQPLTYRFRDFPEFTWQNLEILSEFELFLEYPLSRRLYGFHSWWCPLRVPRSPCNHEVCHLLFQCFSRVTIGSHPSPVRHAYVQVVAILAWSPKKTCAFGEGTQYVMGLLSVALVIFCDCFTAYLATKSIFI</sequence>
<dbReference type="EMBL" id="JADGMS010000002">
    <property type="protein sequence ID" value="KAF9687472.1"/>
    <property type="molecule type" value="Genomic_DNA"/>
</dbReference>
<feature type="transmembrane region" description="Helical" evidence="1">
    <location>
        <begin position="129"/>
        <end position="150"/>
    </location>
</feature>
<dbReference type="AlphaFoldDB" id="A0A835N706"/>
<protein>
    <submittedName>
        <fullName evidence="2">Uncharacterized protein</fullName>
    </submittedName>
</protein>
<comment type="caution">
    <text evidence="2">The sequence shown here is derived from an EMBL/GenBank/DDBJ whole genome shotgun (WGS) entry which is preliminary data.</text>
</comment>
<dbReference type="Proteomes" id="UP000657918">
    <property type="component" value="Unassembled WGS sequence"/>
</dbReference>
<evidence type="ECO:0000256" key="1">
    <source>
        <dbReference type="SAM" id="Phobius"/>
    </source>
</evidence>
<keyword evidence="1" id="KW-0472">Membrane</keyword>
<proteinExistence type="predicted"/>
<reference evidence="2 3" key="1">
    <citation type="submission" date="2020-10" db="EMBL/GenBank/DDBJ databases">
        <title>Plant Genome Project.</title>
        <authorList>
            <person name="Zhang R.-G."/>
        </authorList>
    </citation>
    <scope>NUCLEOTIDE SEQUENCE [LARGE SCALE GENOMIC DNA]</scope>
    <source>
        <strain evidence="2">FAFU-HL-1</strain>
        <tissue evidence="2">Leaf</tissue>
    </source>
</reference>
<keyword evidence="3" id="KW-1185">Reference proteome</keyword>
<evidence type="ECO:0000313" key="3">
    <source>
        <dbReference type="Proteomes" id="UP000657918"/>
    </source>
</evidence>
<gene>
    <name evidence="2" type="ORF">SADUNF_Sadunf02G0097100</name>
</gene>